<dbReference type="KEGG" id="hhk:HH1059_05600"/>
<dbReference type="EMBL" id="AP017372">
    <property type="protein sequence ID" value="BAU57245.1"/>
    <property type="molecule type" value="Genomic_DNA"/>
</dbReference>
<proteinExistence type="predicted"/>
<dbReference type="PANTHER" id="PTHR13887">
    <property type="entry name" value="GLUTATHIONE S-TRANSFERASE KAPPA"/>
    <property type="match status" value="1"/>
</dbReference>
<gene>
    <name evidence="1" type="ORF">HH1059_05600</name>
</gene>
<protein>
    <submittedName>
        <fullName evidence="1">YjbH-like</fullName>
    </submittedName>
</protein>
<dbReference type="OrthoDB" id="9813770at2"/>
<dbReference type="Proteomes" id="UP000218890">
    <property type="component" value="Chromosome"/>
</dbReference>
<accession>A0A0X8X821</accession>
<evidence type="ECO:0000313" key="1">
    <source>
        <dbReference type="EMBL" id="BAU57245.1"/>
    </source>
</evidence>
<name>A0A0X8X821_HALHR</name>
<evidence type="ECO:0000313" key="2">
    <source>
        <dbReference type="Proteomes" id="UP000218890"/>
    </source>
</evidence>
<dbReference type="Gene3D" id="3.40.30.10">
    <property type="entry name" value="Glutaredoxin"/>
    <property type="match status" value="1"/>
</dbReference>
<organism evidence="1 2">
    <name type="scientific">Halorhodospira halochloris</name>
    <name type="common">Ectothiorhodospira halochloris</name>
    <dbReference type="NCBI Taxonomy" id="1052"/>
    <lineage>
        <taxon>Bacteria</taxon>
        <taxon>Pseudomonadati</taxon>
        <taxon>Pseudomonadota</taxon>
        <taxon>Gammaproteobacteria</taxon>
        <taxon>Chromatiales</taxon>
        <taxon>Ectothiorhodospiraceae</taxon>
        <taxon>Halorhodospira</taxon>
    </lineage>
</organism>
<keyword evidence="2" id="KW-1185">Reference proteome</keyword>
<dbReference type="SUPFAM" id="SSF52833">
    <property type="entry name" value="Thioredoxin-like"/>
    <property type="match status" value="1"/>
</dbReference>
<dbReference type="InterPro" id="IPR036249">
    <property type="entry name" value="Thioredoxin-like_sf"/>
</dbReference>
<dbReference type="AlphaFoldDB" id="A0A0X8X821"/>
<dbReference type="RefSeq" id="WP_096408036.1">
    <property type="nucleotide sequence ID" value="NZ_AP017372.2"/>
</dbReference>
<reference evidence="1" key="1">
    <citation type="submission" date="2016-02" db="EMBL/GenBank/DDBJ databases">
        <title>Halorhodospira halochloris DSM-1059 complete genome, version 2.</title>
        <authorList>
            <person name="Tsukatani Y."/>
        </authorList>
    </citation>
    <scope>NUCLEOTIDE SEQUENCE</scope>
    <source>
        <strain evidence="1">DSM 1059</strain>
    </source>
</reference>
<sequence>MTASNRLLVFAFTDPVCTWCWGSEPILRKLQVCYGERLEISYVMGGLVADIRAFYDPANDIGGDPERSNEQVARHWLEASQRHGMPVRTEGFRLFSQQAVSTFPQNIAVKAAELSSPELAPGFLRRLREASAAQARETGRQEVLLEIAEEVGVDVERFRRHLDDGSANEAFQADRELAQQYGVRGFPSFLLRYQGREMLLPGYQRYSAFERKISDLTDGNLKGQVPAATPESILKFLRQYGRVAPVEIETVFELSPAECEEVINELSAQGQVRRISAGNGVLIEGKL</sequence>
<dbReference type="CDD" id="cd03025">
    <property type="entry name" value="DsbA_FrnE_like"/>
    <property type="match status" value="1"/>
</dbReference>
<dbReference type="Pfam" id="PF13743">
    <property type="entry name" value="Thioredoxin_5"/>
    <property type="match status" value="1"/>
</dbReference>